<evidence type="ECO:0000256" key="3">
    <source>
        <dbReference type="ARBA" id="ARBA00022801"/>
    </source>
</evidence>
<dbReference type="GO" id="GO:0008237">
    <property type="term" value="F:metallopeptidase activity"/>
    <property type="evidence" value="ECO:0007669"/>
    <property type="project" value="UniProtKB-KW"/>
</dbReference>
<dbReference type="AlphaFoldDB" id="A0A369Q218"/>
<dbReference type="Proteomes" id="UP000253727">
    <property type="component" value="Unassembled WGS sequence"/>
</dbReference>
<dbReference type="EMBL" id="QBKA01000002">
    <property type="protein sequence ID" value="RDC58943.1"/>
    <property type="molecule type" value="Genomic_DNA"/>
</dbReference>
<keyword evidence="4" id="KW-0482">Metalloprotease</keyword>
<dbReference type="OrthoDB" id="9785840at2"/>
<dbReference type="SMART" id="SM01154">
    <property type="entry name" value="DUF1704"/>
    <property type="match status" value="1"/>
</dbReference>
<dbReference type="RefSeq" id="WP_115365386.1">
    <property type="nucleotide sequence ID" value="NZ_QBKA01000002.1"/>
</dbReference>
<evidence type="ECO:0000313" key="5">
    <source>
        <dbReference type="EMBL" id="RDC58943.1"/>
    </source>
</evidence>
<comment type="cofactor">
    <cofactor evidence="1">
        <name>Zn(2+)</name>
        <dbReference type="ChEBI" id="CHEBI:29105"/>
    </cofactor>
</comment>
<accession>A0A369Q218</accession>
<comment type="caution">
    <text evidence="5">The sequence shown here is derived from an EMBL/GenBank/DDBJ whole genome shotgun (WGS) entry which is preliminary data.</text>
</comment>
<evidence type="ECO:0000256" key="1">
    <source>
        <dbReference type="ARBA" id="ARBA00001947"/>
    </source>
</evidence>
<proteinExistence type="predicted"/>
<reference evidence="5 6" key="1">
    <citation type="submission" date="2018-04" db="EMBL/GenBank/DDBJ databases">
        <title>Altererythrobacter sp. HME9302 genome sequencing and assembly.</title>
        <authorList>
            <person name="Kang H."/>
            <person name="Kim H."/>
            <person name="Joh K."/>
        </authorList>
    </citation>
    <scope>NUCLEOTIDE SEQUENCE [LARGE SCALE GENOMIC DNA]</scope>
    <source>
        <strain evidence="5 6">HME9302</strain>
    </source>
</reference>
<keyword evidence="3" id="KW-0378">Hydrolase</keyword>
<evidence type="ECO:0000256" key="2">
    <source>
        <dbReference type="ARBA" id="ARBA00022670"/>
    </source>
</evidence>
<dbReference type="GO" id="GO:0006508">
    <property type="term" value="P:proteolysis"/>
    <property type="evidence" value="ECO:0007669"/>
    <property type="project" value="UniProtKB-KW"/>
</dbReference>
<organism evidence="5 6">
    <name type="scientific">Alteripontixanthobacter maritimus</name>
    <dbReference type="NCBI Taxonomy" id="2161824"/>
    <lineage>
        <taxon>Bacteria</taxon>
        <taxon>Pseudomonadati</taxon>
        <taxon>Pseudomonadota</taxon>
        <taxon>Alphaproteobacteria</taxon>
        <taxon>Sphingomonadales</taxon>
        <taxon>Erythrobacteraceae</taxon>
        <taxon>Alteripontixanthobacter</taxon>
    </lineage>
</organism>
<sequence length="246" mass="27747">MSATQTGMASEPATTDYNFCENGALRQELDTGGWVHVDRPLPLLIINRYHPLSVDPDQAKRGLYKIDFKAIEHPVLETLFSEKRRELDHQLTMLDSRNPPRFRYAALMLYETVDSELKQAAEAILASPKRRAKGDRSKADCHEIADAARRMAGRYDKQDDSFDARGEIRDDLSSGMMVSKNHLYAGSSTRAPRNRIEPLLHHEVGGHLLTYVNGDNHDMEIFKNSSPDMKVSRKVRLCVPNGLSAV</sequence>
<evidence type="ECO:0000256" key="4">
    <source>
        <dbReference type="ARBA" id="ARBA00023049"/>
    </source>
</evidence>
<evidence type="ECO:0000313" key="6">
    <source>
        <dbReference type="Proteomes" id="UP000253727"/>
    </source>
</evidence>
<gene>
    <name evidence="5" type="ORF">HME9302_00119</name>
</gene>
<keyword evidence="2" id="KW-0645">Protease</keyword>
<name>A0A369Q218_9SPHN</name>
<dbReference type="InterPro" id="IPR012548">
    <property type="entry name" value="MATCAP"/>
</dbReference>
<dbReference type="Pfam" id="PF08014">
    <property type="entry name" value="MATCAP"/>
    <property type="match status" value="1"/>
</dbReference>
<keyword evidence="6" id="KW-1185">Reference proteome</keyword>
<protein>
    <submittedName>
        <fullName evidence="5">Uncharacterized protein</fullName>
    </submittedName>
</protein>